<dbReference type="GO" id="GO:0036376">
    <property type="term" value="P:sodium ion export across plasma membrane"/>
    <property type="evidence" value="ECO:0007669"/>
    <property type="project" value="InterPro"/>
</dbReference>
<keyword evidence="4 6" id="KW-1133">Transmembrane helix</keyword>
<protein>
    <submittedName>
        <fullName evidence="7">Oxaloacetate decarboxylase, gamma chain</fullName>
    </submittedName>
</protein>
<dbReference type="Pfam" id="PF04277">
    <property type="entry name" value="OAD_gamma"/>
    <property type="match status" value="1"/>
</dbReference>
<dbReference type="STRING" id="57664.SAMN05661003_102323"/>
<sequence length="127" mass="13691">MTLFHLDNLLRNDGIGLIFSGMLIVFAGLTLISLFLYLLPHALTLFDRLRAVNATTSATAAAVPPTAGQAPLTAAELQAAISLVVHLELERCGGELQRITLNRRGPGASFWNARGRMRSLSDRSPHA</sequence>
<dbReference type="EMBL" id="FNAQ01000002">
    <property type="protein sequence ID" value="SDD98484.1"/>
    <property type="molecule type" value="Genomic_DNA"/>
</dbReference>
<dbReference type="AlphaFoldDB" id="A0A1G6Z6V8"/>
<organism evidence="7 8">
    <name type="scientific">Desulfuromonas thiophila</name>
    <dbReference type="NCBI Taxonomy" id="57664"/>
    <lineage>
        <taxon>Bacteria</taxon>
        <taxon>Pseudomonadati</taxon>
        <taxon>Thermodesulfobacteriota</taxon>
        <taxon>Desulfuromonadia</taxon>
        <taxon>Desulfuromonadales</taxon>
        <taxon>Desulfuromonadaceae</taxon>
        <taxon>Desulfuromonas</taxon>
    </lineage>
</organism>
<keyword evidence="3 6" id="KW-0812">Transmembrane</keyword>
<evidence type="ECO:0000256" key="5">
    <source>
        <dbReference type="ARBA" id="ARBA00023136"/>
    </source>
</evidence>
<dbReference type="RefSeq" id="WP_092076439.1">
    <property type="nucleotide sequence ID" value="NZ_FNAQ01000002.1"/>
</dbReference>
<evidence type="ECO:0000313" key="7">
    <source>
        <dbReference type="EMBL" id="SDD98484.1"/>
    </source>
</evidence>
<accession>A0A1G6Z6V8</accession>
<keyword evidence="5 6" id="KW-0472">Membrane</keyword>
<evidence type="ECO:0000256" key="6">
    <source>
        <dbReference type="SAM" id="Phobius"/>
    </source>
</evidence>
<name>A0A1G6Z6V8_9BACT</name>
<dbReference type="InterPro" id="IPR005899">
    <property type="entry name" value="Na_pump_deCOase"/>
</dbReference>
<dbReference type="GO" id="GO:0005886">
    <property type="term" value="C:plasma membrane"/>
    <property type="evidence" value="ECO:0007669"/>
    <property type="project" value="UniProtKB-SubCell"/>
</dbReference>
<evidence type="ECO:0000256" key="2">
    <source>
        <dbReference type="ARBA" id="ARBA00022475"/>
    </source>
</evidence>
<comment type="subcellular location">
    <subcellularLocation>
        <location evidence="1">Cell membrane</location>
    </subcellularLocation>
</comment>
<reference evidence="8" key="1">
    <citation type="submission" date="2016-10" db="EMBL/GenBank/DDBJ databases">
        <authorList>
            <person name="Varghese N."/>
            <person name="Submissions S."/>
        </authorList>
    </citation>
    <scope>NUCLEOTIDE SEQUENCE [LARGE SCALE GENOMIC DNA]</scope>
    <source>
        <strain evidence="8">DSM 8987</strain>
    </source>
</reference>
<feature type="transmembrane region" description="Helical" evidence="6">
    <location>
        <begin position="15"/>
        <end position="39"/>
    </location>
</feature>
<evidence type="ECO:0000256" key="1">
    <source>
        <dbReference type="ARBA" id="ARBA00004236"/>
    </source>
</evidence>
<dbReference type="OrthoDB" id="5405811at2"/>
<dbReference type="Proteomes" id="UP000243205">
    <property type="component" value="Unassembled WGS sequence"/>
</dbReference>
<keyword evidence="2" id="KW-1003">Cell membrane</keyword>
<keyword evidence="8" id="KW-1185">Reference proteome</keyword>
<evidence type="ECO:0000256" key="4">
    <source>
        <dbReference type="ARBA" id="ARBA00022989"/>
    </source>
</evidence>
<evidence type="ECO:0000256" key="3">
    <source>
        <dbReference type="ARBA" id="ARBA00022692"/>
    </source>
</evidence>
<proteinExistence type="predicted"/>
<gene>
    <name evidence="7" type="ORF">SAMN05661003_102323</name>
</gene>
<dbReference type="GO" id="GO:0015081">
    <property type="term" value="F:sodium ion transmembrane transporter activity"/>
    <property type="evidence" value="ECO:0007669"/>
    <property type="project" value="InterPro"/>
</dbReference>
<evidence type="ECO:0000313" key="8">
    <source>
        <dbReference type="Proteomes" id="UP000243205"/>
    </source>
</evidence>